<dbReference type="EMBL" id="KV749123">
    <property type="protein sequence ID" value="OCL11044.1"/>
    <property type="molecule type" value="Genomic_DNA"/>
</dbReference>
<feature type="region of interest" description="Disordered" evidence="1">
    <location>
        <begin position="213"/>
        <end position="235"/>
    </location>
</feature>
<dbReference type="AlphaFoldDB" id="A0A8E2JVT7"/>
<dbReference type="OrthoDB" id="3783520at2759"/>
<proteinExistence type="predicted"/>
<feature type="compositionally biased region" description="Basic and acidic residues" evidence="1">
    <location>
        <begin position="226"/>
        <end position="235"/>
    </location>
</feature>
<name>A0A8E2JVT7_9PEZI</name>
<sequence length="406" mass="46203">MFKVSDYLLVACLEKMFRTMNISPFPHHPAPSATKCGHLLHPSASLNTPYCPLCLLHIASEKFAAAKARLELEGGPWPDPMIRDLAWNKARLALEIARKALLNQTQRNAFRNEREAHWDRIHKAWEGIRDFNLLALSNAEVLDAVVNKPNCFACASMRNMLTEGSGLPSRQIYNFKIDQYEGMQWMAWYAVTAWWDQAKAVIRTRKRLQCKPKLQEGVGSAKHPKKDPATSDLREVQKSRAVDLDILKGSKPAPSPDRTKTHTIKKSQGSQLIRDLKKEGRRLLRQKAQKEYFFKLEGVVRLRHDIPKEVELDEAALKEPLAFVNAPSPMKALMGKRAKNMTRMNWLIKADHPGSPLKDFQSIEDIEYFGDQVGNDQGGLSDLERLGDSEDAKRALKYIDFLYFVG</sequence>
<dbReference type="Proteomes" id="UP000250140">
    <property type="component" value="Unassembled WGS sequence"/>
</dbReference>
<reference evidence="2 3" key="1">
    <citation type="journal article" date="2016" name="Nat. Commun.">
        <title>Ectomycorrhizal ecology is imprinted in the genome of the dominant symbiotic fungus Cenococcum geophilum.</title>
        <authorList>
            <consortium name="DOE Joint Genome Institute"/>
            <person name="Peter M."/>
            <person name="Kohler A."/>
            <person name="Ohm R.A."/>
            <person name="Kuo A."/>
            <person name="Krutzmann J."/>
            <person name="Morin E."/>
            <person name="Arend M."/>
            <person name="Barry K.W."/>
            <person name="Binder M."/>
            <person name="Choi C."/>
            <person name="Clum A."/>
            <person name="Copeland A."/>
            <person name="Grisel N."/>
            <person name="Haridas S."/>
            <person name="Kipfer T."/>
            <person name="LaButti K."/>
            <person name="Lindquist E."/>
            <person name="Lipzen A."/>
            <person name="Maire R."/>
            <person name="Meier B."/>
            <person name="Mihaltcheva S."/>
            <person name="Molinier V."/>
            <person name="Murat C."/>
            <person name="Poggeler S."/>
            <person name="Quandt C.A."/>
            <person name="Sperisen C."/>
            <person name="Tritt A."/>
            <person name="Tisserant E."/>
            <person name="Crous P.W."/>
            <person name="Henrissat B."/>
            <person name="Nehls U."/>
            <person name="Egli S."/>
            <person name="Spatafora J.W."/>
            <person name="Grigoriev I.V."/>
            <person name="Martin F.M."/>
        </authorList>
    </citation>
    <scope>NUCLEOTIDE SEQUENCE [LARGE SCALE GENOMIC DNA]</scope>
    <source>
        <strain evidence="2 3">CBS 207.34</strain>
    </source>
</reference>
<protein>
    <submittedName>
        <fullName evidence="2">Uncharacterized protein</fullName>
    </submittedName>
</protein>
<keyword evidence="3" id="KW-1185">Reference proteome</keyword>
<evidence type="ECO:0000256" key="1">
    <source>
        <dbReference type="SAM" id="MobiDB-lite"/>
    </source>
</evidence>
<feature type="region of interest" description="Disordered" evidence="1">
    <location>
        <begin position="247"/>
        <end position="271"/>
    </location>
</feature>
<gene>
    <name evidence="2" type="ORF">AOQ84DRAFT_437948</name>
</gene>
<evidence type="ECO:0000313" key="2">
    <source>
        <dbReference type="EMBL" id="OCL11044.1"/>
    </source>
</evidence>
<accession>A0A8E2JVT7</accession>
<evidence type="ECO:0000313" key="3">
    <source>
        <dbReference type="Proteomes" id="UP000250140"/>
    </source>
</evidence>
<organism evidence="2 3">
    <name type="scientific">Glonium stellatum</name>
    <dbReference type="NCBI Taxonomy" id="574774"/>
    <lineage>
        <taxon>Eukaryota</taxon>
        <taxon>Fungi</taxon>
        <taxon>Dikarya</taxon>
        <taxon>Ascomycota</taxon>
        <taxon>Pezizomycotina</taxon>
        <taxon>Dothideomycetes</taxon>
        <taxon>Pleosporomycetidae</taxon>
        <taxon>Gloniales</taxon>
        <taxon>Gloniaceae</taxon>
        <taxon>Glonium</taxon>
    </lineage>
</organism>